<keyword evidence="3 5" id="KW-1133">Transmembrane helix</keyword>
<accession>A0A2A9A033</accession>
<evidence type="ECO:0000313" key="7">
    <source>
        <dbReference type="EMBL" id="PFE13222.1"/>
    </source>
</evidence>
<evidence type="ECO:0000256" key="2">
    <source>
        <dbReference type="ARBA" id="ARBA00022692"/>
    </source>
</evidence>
<protein>
    <recommendedName>
        <fullName evidence="6">Yip1 domain-containing protein</fullName>
    </recommendedName>
</protein>
<name>A0A2A9A033_BACCE</name>
<reference evidence="7 8" key="1">
    <citation type="submission" date="2017-09" db="EMBL/GenBank/DDBJ databases">
        <title>Large-scale bioinformatics analysis of Bacillus genomes uncovers conserved roles of natural products in bacterial physiology.</title>
        <authorList>
            <consortium name="Agbiome Team Llc"/>
            <person name="Bleich R.M."/>
            <person name="Grubbs K.J."/>
            <person name="Santa Maria K.C."/>
            <person name="Allen S.E."/>
            <person name="Farag S."/>
            <person name="Shank E.A."/>
            <person name="Bowers A."/>
        </authorList>
    </citation>
    <scope>NUCLEOTIDE SEQUENCE [LARGE SCALE GENOMIC DNA]</scope>
    <source>
        <strain evidence="7 8">AFS022681</strain>
    </source>
</reference>
<comment type="caution">
    <text evidence="7">The sequence shown here is derived from an EMBL/GenBank/DDBJ whole genome shotgun (WGS) entry which is preliminary data.</text>
</comment>
<dbReference type="InterPro" id="IPR006977">
    <property type="entry name" value="Yip1_dom"/>
</dbReference>
<evidence type="ECO:0000313" key="8">
    <source>
        <dbReference type="Proteomes" id="UP000220032"/>
    </source>
</evidence>
<evidence type="ECO:0000256" key="3">
    <source>
        <dbReference type="ARBA" id="ARBA00022989"/>
    </source>
</evidence>
<proteinExistence type="predicted"/>
<dbReference type="Proteomes" id="UP000220032">
    <property type="component" value="Unassembled WGS sequence"/>
</dbReference>
<organism evidence="7 8">
    <name type="scientific">Bacillus cereus</name>
    <dbReference type="NCBI Taxonomy" id="1396"/>
    <lineage>
        <taxon>Bacteria</taxon>
        <taxon>Bacillati</taxon>
        <taxon>Bacillota</taxon>
        <taxon>Bacilli</taxon>
        <taxon>Bacillales</taxon>
        <taxon>Bacillaceae</taxon>
        <taxon>Bacillus</taxon>
        <taxon>Bacillus cereus group</taxon>
    </lineage>
</organism>
<evidence type="ECO:0000256" key="4">
    <source>
        <dbReference type="ARBA" id="ARBA00023136"/>
    </source>
</evidence>
<evidence type="ECO:0000256" key="5">
    <source>
        <dbReference type="SAM" id="Phobius"/>
    </source>
</evidence>
<feature type="transmembrane region" description="Helical" evidence="5">
    <location>
        <begin position="85"/>
        <end position="114"/>
    </location>
</feature>
<feature type="domain" description="Yip1" evidence="6">
    <location>
        <begin position="18"/>
        <end position="217"/>
    </location>
</feature>
<dbReference type="AlphaFoldDB" id="A0A2A9A033"/>
<dbReference type="EMBL" id="NTRR01000028">
    <property type="protein sequence ID" value="PFE13222.1"/>
    <property type="molecule type" value="Genomic_DNA"/>
</dbReference>
<keyword evidence="4 5" id="KW-0472">Membrane</keyword>
<feature type="transmembrane region" description="Helical" evidence="5">
    <location>
        <begin position="168"/>
        <end position="190"/>
    </location>
</feature>
<dbReference type="RefSeq" id="WP_098343080.1">
    <property type="nucleotide sequence ID" value="NZ_NTRR01000028.1"/>
</dbReference>
<feature type="transmembrane region" description="Helical" evidence="5">
    <location>
        <begin position="37"/>
        <end position="59"/>
    </location>
</feature>
<sequence length="232" mass="24839">MVANLNTQKVGGEKPSLFGMIISPGLQFERMKTSEKVWGMFFLVALLQGLVGGLTTYVVNTSPEMIKMQKELGKLAGKSSITSEVIYGIGSGFVGAMLGALFVAAIYKVFMMFFGNDTSYKKLLKIVVYANIVLIIGGLINGIIALILDGGATQYTSLGPLFEQGSLAYGIGNTIELFYLWNLVLIWLGLQITAGLGKVKAAIPIIVLFIIKAAFLAAIVVLIAKFLPGMSL</sequence>
<keyword evidence="2 5" id="KW-0812">Transmembrane</keyword>
<dbReference type="GO" id="GO:0016020">
    <property type="term" value="C:membrane"/>
    <property type="evidence" value="ECO:0007669"/>
    <property type="project" value="UniProtKB-SubCell"/>
</dbReference>
<dbReference type="Pfam" id="PF04893">
    <property type="entry name" value="Yip1"/>
    <property type="match status" value="1"/>
</dbReference>
<feature type="transmembrane region" description="Helical" evidence="5">
    <location>
        <begin position="126"/>
        <end position="148"/>
    </location>
</feature>
<feature type="transmembrane region" description="Helical" evidence="5">
    <location>
        <begin position="202"/>
        <end position="227"/>
    </location>
</feature>
<gene>
    <name evidence="7" type="ORF">CN307_18160</name>
</gene>
<comment type="subcellular location">
    <subcellularLocation>
        <location evidence="1">Membrane</location>
        <topology evidence="1">Multi-pass membrane protein</topology>
    </subcellularLocation>
</comment>
<evidence type="ECO:0000259" key="6">
    <source>
        <dbReference type="Pfam" id="PF04893"/>
    </source>
</evidence>
<evidence type="ECO:0000256" key="1">
    <source>
        <dbReference type="ARBA" id="ARBA00004141"/>
    </source>
</evidence>